<accession>A0A8H7URC1</accession>
<dbReference type="AlphaFoldDB" id="A0A8H7URC1"/>
<dbReference type="Gene3D" id="3.30.70.270">
    <property type="match status" value="1"/>
</dbReference>
<dbReference type="SUPFAM" id="SSF56672">
    <property type="entry name" value="DNA/RNA polymerases"/>
    <property type="match status" value="1"/>
</dbReference>
<comment type="caution">
    <text evidence="2">The sequence shown here is derived from an EMBL/GenBank/DDBJ whole genome shotgun (WGS) entry which is preliminary data.</text>
</comment>
<dbReference type="InterPro" id="IPR043128">
    <property type="entry name" value="Rev_trsase/Diguanyl_cyclase"/>
</dbReference>
<feature type="domain" description="Reverse transcriptase" evidence="1">
    <location>
        <begin position="226"/>
        <end position="396"/>
    </location>
</feature>
<dbReference type="OrthoDB" id="5920460at2759"/>
<protein>
    <recommendedName>
        <fullName evidence="1">Reverse transcriptase domain-containing protein</fullName>
    </recommendedName>
</protein>
<dbReference type="InterPro" id="IPR053134">
    <property type="entry name" value="RNA-dir_DNA_polymerase"/>
</dbReference>
<dbReference type="Proteomes" id="UP000603453">
    <property type="component" value="Unassembled WGS sequence"/>
</dbReference>
<dbReference type="PROSITE" id="PS50878">
    <property type="entry name" value="RT_POL"/>
    <property type="match status" value="1"/>
</dbReference>
<dbReference type="Pfam" id="PF00078">
    <property type="entry name" value="RVT_1"/>
    <property type="match status" value="1"/>
</dbReference>
<evidence type="ECO:0000313" key="2">
    <source>
        <dbReference type="EMBL" id="KAG2192710.1"/>
    </source>
</evidence>
<dbReference type="InterPro" id="IPR043502">
    <property type="entry name" value="DNA/RNA_pol_sf"/>
</dbReference>
<sequence>MITNLLEAGVHCMDSLGRSWKVLDTDVVESQHEILEHSSSPGFMVRGKVQSTWFMTDKLHDRNSTWQPASSYLAHYGDVITIYLINNSDSIIELSSQEIIGELDVLNIDDIAEMDCYKVRKYTAEDLFHVEEVHNPPQSAIIEHEKKLTSKIDLTNIPASIRTPYIKMMYQFDHIFDWNNDKIGNIDIMEHTIKLKSDAIPKRVRPYRISPLETESLKKEIDKLLKLGIIEKGGYSNWASPIIMLKKKDGSYRIVADFRYLNSQSEVMNYPLNNIDDLLDALNKAHWMSTFDLRSGFFQANISQESQPLTTVVCSLGDFYFKKLPMGIKTSPSVFSQMMEQCFHELINDCIIIYLDDVTCFTNVEDPEQHLMDLRRTFTCMDKHGIVLNPAKCHFF</sequence>
<name>A0A8H7URC1_9FUNG</name>
<reference evidence="2" key="1">
    <citation type="submission" date="2020-12" db="EMBL/GenBank/DDBJ databases">
        <title>Metabolic potential, ecology and presence of endohyphal bacteria is reflected in genomic diversity of Mucoromycotina.</title>
        <authorList>
            <person name="Muszewska A."/>
            <person name="Okrasinska A."/>
            <person name="Steczkiewicz K."/>
            <person name="Drgas O."/>
            <person name="Orlowska M."/>
            <person name="Perlinska-Lenart U."/>
            <person name="Aleksandrzak-Piekarczyk T."/>
            <person name="Szatraj K."/>
            <person name="Zielenkiewicz U."/>
            <person name="Pilsyk S."/>
            <person name="Malc E."/>
            <person name="Mieczkowski P."/>
            <person name="Kruszewska J.S."/>
            <person name="Biernat P."/>
            <person name="Pawlowska J."/>
        </authorList>
    </citation>
    <scope>NUCLEOTIDE SEQUENCE</scope>
    <source>
        <strain evidence="2">WA0000017839</strain>
    </source>
</reference>
<keyword evidence="3" id="KW-1185">Reference proteome</keyword>
<gene>
    <name evidence="2" type="ORF">INT47_010353</name>
</gene>
<dbReference type="Gene3D" id="3.10.10.10">
    <property type="entry name" value="HIV Type 1 Reverse Transcriptase, subunit A, domain 1"/>
    <property type="match status" value="1"/>
</dbReference>
<dbReference type="EMBL" id="JAEPRD010000273">
    <property type="protein sequence ID" value="KAG2192710.1"/>
    <property type="molecule type" value="Genomic_DNA"/>
</dbReference>
<proteinExistence type="predicted"/>
<dbReference type="PANTHER" id="PTHR24559">
    <property type="entry name" value="TRANSPOSON TY3-I GAG-POL POLYPROTEIN"/>
    <property type="match status" value="1"/>
</dbReference>
<evidence type="ECO:0000313" key="3">
    <source>
        <dbReference type="Proteomes" id="UP000603453"/>
    </source>
</evidence>
<evidence type="ECO:0000259" key="1">
    <source>
        <dbReference type="PROSITE" id="PS50878"/>
    </source>
</evidence>
<dbReference type="PANTHER" id="PTHR24559:SF444">
    <property type="entry name" value="REVERSE TRANSCRIPTASE DOMAIN-CONTAINING PROTEIN"/>
    <property type="match status" value="1"/>
</dbReference>
<organism evidence="2 3">
    <name type="scientific">Mucor saturninus</name>
    <dbReference type="NCBI Taxonomy" id="64648"/>
    <lineage>
        <taxon>Eukaryota</taxon>
        <taxon>Fungi</taxon>
        <taxon>Fungi incertae sedis</taxon>
        <taxon>Mucoromycota</taxon>
        <taxon>Mucoromycotina</taxon>
        <taxon>Mucoromycetes</taxon>
        <taxon>Mucorales</taxon>
        <taxon>Mucorineae</taxon>
        <taxon>Mucoraceae</taxon>
        <taxon>Mucor</taxon>
    </lineage>
</organism>
<dbReference type="InterPro" id="IPR000477">
    <property type="entry name" value="RT_dom"/>
</dbReference>
<dbReference type="CDD" id="cd01647">
    <property type="entry name" value="RT_LTR"/>
    <property type="match status" value="1"/>
</dbReference>